<comment type="caution">
    <text evidence="2">The sequence shown here is derived from an EMBL/GenBank/DDBJ whole genome shotgun (WGS) entry which is preliminary data.</text>
</comment>
<reference evidence="2 3" key="1">
    <citation type="submission" date="2020-08" db="EMBL/GenBank/DDBJ databases">
        <title>Sequencing the genomes of 1000 actinobacteria strains.</title>
        <authorList>
            <person name="Klenk H.-P."/>
        </authorList>
    </citation>
    <scope>NUCLEOTIDE SEQUENCE [LARGE SCALE GENOMIC DNA]</scope>
    <source>
        <strain evidence="2 3">DSM 44230</strain>
    </source>
</reference>
<proteinExistence type="predicted"/>
<name>A0A7W7FR52_9PSEU</name>
<keyword evidence="1" id="KW-1133">Transmembrane helix</keyword>
<feature type="transmembrane region" description="Helical" evidence="1">
    <location>
        <begin position="97"/>
        <end position="123"/>
    </location>
</feature>
<accession>A0A7W7FR52</accession>
<dbReference type="EMBL" id="JACHMH010000001">
    <property type="protein sequence ID" value="MBB4674540.1"/>
    <property type="molecule type" value="Genomic_DNA"/>
</dbReference>
<evidence type="ECO:0000313" key="2">
    <source>
        <dbReference type="EMBL" id="MBB4674540.1"/>
    </source>
</evidence>
<protein>
    <submittedName>
        <fullName evidence="2">Membrane protein YqaA with SNARE-associated domain</fullName>
    </submittedName>
</protein>
<organism evidence="2 3">
    <name type="scientific">Crossiella cryophila</name>
    <dbReference type="NCBI Taxonomy" id="43355"/>
    <lineage>
        <taxon>Bacteria</taxon>
        <taxon>Bacillati</taxon>
        <taxon>Actinomycetota</taxon>
        <taxon>Actinomycetes</taxon>
        <taxon>Pseudonocardiales</taxon>
        <taxon>Pseudonocardiaceae</taxon>
        <taxon>Crossiella</taxon>
    </lineage>
</organism>
<feature type="transmembrane region" description="Helical" evidence="1">
    <location>
        <begin position="6"/>
        <end position="27"/>
    </location>
</feature>
<gene>
    <name evidence="2" type="ORF">HNR67_000658</name>
</gene>
<dbReference type="Proteomes" id="UP000533598">
    <property type="component" value="Unassembled WGS sequence"/>
</dbReference>
<dbReference type="RefSeq" id="WP_185000647.1">
    <property type="nucleotide sequence ID" value="NZ_BAAAUI010000003.1"/>
</dbReference>
<sequence length="160" mass="17275">MSWPLLTLFGAAVGSGILPIFSVELYLVGLSAVRPDLHWFAAGLVTGAGHVLGKMVHYYAARGVLNLPWITRRINASNGRFAGWFRHFQDTCAHRPWWSFFVVLLSASVGIPPYTILVVVAGAGRLPLKVLLPAALIGRVARFCVLASGGSLLGSMDWGF</sequence>
<dbReference type="AlphaFoldDB" id="A0A7W7FR52"/>
<evidence type="ECO:0000313" key="3">
    <source>
        <dbReference type="Proteomes" id="UP000533598"/>
    </source>
</evidence>
<evidence type="ECO:0000256" key="1">
    <source>
        <dbReference type="SAM" id="Phobius"/>
    </source>
</evidence>
<feature type="transmembrane region" description="Helical" evidence="1">
    <location>
        <begin position="39"/>
        <end position="60"/>
    </location>
</feature>
<keyword evidence="1" id="KW-0472">Membrane</keyword>
<keyword evidence="1" id="KW-0812">Transmembrane</keyword>
<keyword evidence="3" id="KW-1185">Reference proteome</keyword>